<sequence>MMRGGSDTFDVVVDNIIYVGVNASLICAILAILACGFTIITIVCNLLAELFISIRQYLTTWYKKKKTCFFDFRPKNVFISSSNEREVPRLDDKSFCNRTPISFEGINFDSSSDMEYFSLDGDDFDEQTSLNTMSHECKTVSFYNGVKCHSTPNRINRDTDLSTPFTYVKNPIYIL</sequence>
<proteinExistence type="predicted"/>
<accession>A0A0K0F9I6</accession>
<reference evidence="3" key="2">
    <citation type="submission" date="2015-08" db="UniProtKB">
        <authorList>
            <consortium name="WormBaseParasite"/>
        </authorList>
    </citation>
    <scope>IDENTIFICATION</scope>
</reference>
<dbReference type="PROSITE" id="PS51257">
    <property type="entry name" value="PROKAR_LIPOPROTEIN"/>
    <property type="match status" value="1"/>
</dbReference>
<reference evidence="2" key="1">
    <citation type="submission" date="2014-07" db="EMBL/GenBank/DDBJ databases">
        <authorList>
            <person name="Martin A.A"/>
            <person name="De Silva N."/>
        </authorList>
    </citation>
    <scope>NUCLEOTIDE SEQUENCE</scope>
</reference>
<feature type="transmembrane region" description="Helical" evidence="1">
    <location>
        <begin position="16"/>
        <end position="48"/>
    </location>
</feature>
<organism evidence="2 3">
    <name type="scientific">Strongyloides venezuelensis</name>
    <name type="common">Threadworm</name>
    <dbReference type="NCBI Taxonomy" id="75913"/>
    <lineage>
        <taxon>Eukaryota</taxon>
        <taxon>Metazoa</taxon>
        <taxon>Ecdysozoa</taxon>
        <taxon>Nematoda</taxon>
        <taxon>Chromadorea</taxon>
        <taxon>Rhabditida</taxon>
        <taxon>Tylenchina</taxon>
        <taxon>Panagrolaimomorpha</taxon>
        <taxon>Strongyloidoidea</taxon>
        <taxon>Strongyloididae</taxon>
        <taxon>Strongyloides</taxon>
    </lineage>
</organism>
<evidence type="ECO:0000313" key="3">
    <source>
        <dbReference type="WBParaSite" id="SVE_0548700.1"/>
    </source>
</evidence>
<dbReference type="WBParaSite" id="SVE_0548700.1">
    <property type="protein sequence ID" value="SVE_0548700.1"/>
    <property type="gene ID" value="SVE_0548700"/>
</dbReference>
<dbReference type="Proteomes" id="UP000035680">
    <property type="component" value="Unassembled WGS sequence"/>
</dbReference>
<dbReference type="AlphaFoldDB" id="A0A0K0F9I6"/>
<evidence type="ECO:0000256" key="1">
    <source>
        <dbReference type="SAM" id="Phobius"/>
    </source>
</evidence>
<keyword evidence="1" id="KW-0812">Transmembrane</keyword>
<name>A0A0K0F9I6_STRVS</name>
<protein>
    <submittedName>
        <fullName evidence="3">VP11</fullName>
    </submittedName>
</protein>
<evidence type="ECO:0000313" key="2">
    <source>
        <dbReference type="Proteomes" id="UP000035680"/>
    </source>
</evidence>
<keyword evidence="1" id="KW-1133">Transmembrane helix</keyword>
<keyword evidence="1" id="KW-0472">Membrane</keyword>
<keyword evidence="2" id="KW-1185">Reference proteome</keyword>